<dbReference type="InterPro" id="IPR048876">
    <property type="entry name" value="BipA_C"/>
</dbReference>
<comment type="caution">
    <text evidence="2">The sequence shown here is derived from an EMBL/GenBank/DDBJ whole genome shotgun (WGS) entry which is preliminary data.</text>
</comment>
<sequence length="151" mass="16712">MFVEPGVPVYGGMIIGEHTRPQDLDVNPLKNKQLTNVRAAGKDDAVRLSPPRPLPLEIALAYLADDELLEVTPASIRLRKRLLDPHARRRAARENVAAPLSAEPAGRYVRALSRARNIARRLPNIASARRPGLARRVRLKPRRRSLAVSGS</sequence>
<accession>A0AA35RN77</accession>
<dbReference type="Gene3D" id="2.40.50.250">
    <property type="entry name" value="bipa protein"/>
    <property type="match status" value="1"/>
</dbReference>
<organism evidence="2 3">
    <name type="scientific">Geodia barretti</name>
    <name type="common">Barrett's horny sponge</name>
    <dbReference type="NCBI Taxonomy" id="519541"/>
    <lineage>
        <taxon>Eukaryota</taxon>
        <taxon>Metazoa</taxon>
        <taxon>Porifera</taxon>
        <taxon>Demospongiae</taxon>
        <taxon>Heteroscleromorpha</taxon>
        <taxon>Tetractinellida</taxon>
        <taxon>Astrophorina</taxon>
        <taxon>Geodiidae</taxon>
        <taxon>Geodia</taxon>
    </lineage>
</organism>
<evidence type="ECO:0000313" key="3">
    <source>
        <dbReference type="Proteomes" id="UP001174909"/>
    </source>
</evidence>
<dbReference type="EMBL" id="CASHTH010001298">
    <property type="protein sequence ID" value="CAI8013848.1"/>
    <property type="molecule type" value="Genomic_DNA"/>
</dbReference>
<keyword evidence="3" id="KW-1185">Reference proteome</keyword>
<evidence type="ECO:0000313" key="2">
    <source>
        <dbReference type="EMBL" id="CAI8013848.1"/>
    </source>
</evidence>
<proteinExistence type="predicted"/>
<dbReference type="Gene3D" id="3.30.70.870">
    <property type="entry name" value="Elongation Factor G (Translational Gtpase), domain 3"/>
    <property type="match status" value="1"/>
</dbReference>
<protein>
    <submittedName>
        <fullName evidence="2">50S ribosomal subunit assembly factor BipA</fullName>
    </submittedName>
</protein>
<gene>
    <name evidence="2" type="ORF">GBAR_LOCUS8719</name>
</gene>
<name>A0AA35RN77_GEOBA</name>
<dbReference type="InterPro" id="IPR042116">
    <property type="entry name" value="TypA/BipA_C"/>
</dbReference>
<evidence type="ECO:0000259" key="1">
    <source>
        <dbReference type="Pfam" id="PF21018"/>
    </source>
</evidence>
<dbReference type="AlphaFoldDB" id="A0AA35RN77"/>
<reference evidence="2" key="1">
    <citation type="submission" date="2023-03" db="EMBL/GenBank/DDBJ databases">
        <authorList>
            <person name="Steffen K."/>
            <person name="Cardenas P."/>
        </authorList>
    </citation>
    <scope>NUCLEOTIDE SEQUENCE</scope>
</reference>
<dbReference type="Pfam" id="PF21018">
    <property type="entry name" value="BipA_C"/>
    <property type="match status" value="1"/>
</dbReference>
<dbReference type="Proteomes" id="UP001174909">
    <property type="component" value="Unassembled WGS sequence"/>
</dbReference>
<feature type="domain" description="TypA/BipA C-terminal" evidence="1">
    <location>
        <begin position="1"/>
        <end position="84"/>
    </location>
</feature>